<accession>A0ABT9TS58</accession>
<evidence type="ECO:0000259" key="4">
    <source>
        <dbReference type="PROSITE" id="PS51677"/>
    </source>
</evidence>
<gene>
    <name evidence="5" type="ORF">J2T10_004183</name>
</gene>
<keyword evidence="1" id="KW-0479">Metal-binding</keyword>
<keyword evidence="2" id="KW-0378">Hydrolase</keyword>
<sequence>MSISAAPKAIALGAPTIVTMNTRTSGASPTAATWQYISGAEGFNRRLDQKLLGILDARAGGRHVPEAMPATPAALLSNGMSITHEVILATGGVVGSRLMQTTMAGGVVTGHTDEITYEDLATGVVSASSTLVNPAEIGTVRDLVREVHLTPSSPGPAEPSSSKPAGVTGEPSEASPGPVADEELLAAVTFTADGELSITFDRDPDTGATLDQSTTVALTAQSTDRVVSSSGQALREAVIAKTPFAAPKPIPGGLEHINCDLVACAALTYDDGPNAQTTRLLGILDKHKVFATFFQQGGYVNSNPAIAKAVADAGHTVANHTMSHPYLTKLPAAGVTKEIRGAQAAIEKTTGVVPAYLRPPYGATNRTVAASVGLPQIIWDVDSLDWQSRNKAVFIPRIMSLVKPGSIILQHDVHSTTVDGQDELITQLKGKGFYLVTLPQLFAGIDLQPGASYKCRGAAPGCVPGR</sequence>
<evidence type="ECO:0000256" key="3">
    <source>
        <dbReference type="SAM" id="MobiDB-lite"/>
    </source>
</evidence>
<dbReference type="SUPFAM" id="SSF88713">
    <property type="entry name" value="Glycoside hydrolase/deacetylase"/>
    <property type="match status" value="1"/>
</dbReference>
<evidence type="ECO:0000313" key="5">
    <source>
        <dbReference type="EMBL" id="MDQ0104508.1"/>
    </source>
</evidence>
<dbReference type="PROSITE" id="PS51677">
    <property type="entry name" value="NODB"/>
    <property type="match status" value="1"/>
</dbReference>
<dbReference type="PANTHER" id="PTHR10587:SF133">
    <property type="entry name" value="CHITIN DEACETYLASE 1-RELATED"/>
    <property type="match status" value="1"/>
</dbReference>
<dbReference type="InterPro" id="IPR011330">
    <property type="entry name" value="Glyco_hydro/deAcase_b/a-brl"/>
</dbReference>
<evidence type="ECO:0000256" key="2">
    <source>
        <dbReference type="ARBA" id="ARBA00022801"/>
    </source>
</evidence>
<dbReference type="PANTHER" id="PTHR10587">
    <property type="entry name" value="GLYCOSYL TRANSFERASE-RELATED"/>
    <property type="match status" value="1"/>
</dbReference>
<keyword evidence="6" id="KW-1185">Reference proteome</keyword>
<organism evidence="5 6">
    <name type="scientific">Paenarthrobacter nicotinovorans</name>
    <name type="common">Arthrobacter nicotinovorans</name>
    <dbReference type="NCBI Taxonomy" id="29320"/>
    <lineage>
        <taxon>Bacteria</taxon>
        <taxon>Bacillati</taxon>
        <taxon>Actinomycetota</taxon>
        <taxon>Actinomycetes</taxon>
        <taxon>Micrococcales</taxon>
        <taxon>Micrococcaceae</taxon>
        <taxon>Paenarthrobacter</taxon>
    </lineage>
</organism>
<evidence type="ECO:0000313" key="6">
    <source>
        <dbReference type="Proteomes" id="UP001244563"/>
    </source>
</evidence>
<dbReference type="Gene3D" id="3.20.20.370">
    <property type="entry name" value="Glycoside hydrolase/deacetylase"/>
    <property type="match status" value="1"/>
</dbReference>
<dbReference type="InterPro" id="IPR002509">
    <property type="entry name" value="NODB_dom"/>
</dbReference>
<dbReference type="Pfam" id="PF01522">
    <property type="entry name" value="Polysacc_deac_1"/>
    <property type="match status" value="1"/>
</dbReference>
<proteinExistence type="predicted"/>
<dbReference type="EMBL" id="JAUSSW010000017">
    <property type="protein sequence ID" value="MDQ0104508.1"/>
    <property type="molecule type" value="Genomic_DNA"/>
</dbReference>
<dbReference type="Proteomes" id="UP001244563">
    <property type="component" value="Unassembled WGS sequence"/>
</dbReference>
<reference evidence="5 6" key="1">
    <citation type="submission" date="2023-07" db="EMBL/GenBank/DDBJ databases">
        <title>Sorghum-associated microbial communities from plants grown in Nebraska, USA.</title>
        <authorList>
            <person name="Schachtman D."/>
        </authorList>
    </citation>
    <scope>NUCLEOTIDE SEQUENCE [LARGE SCALE GENOMIC DNA]</scope>
    <source>
        <strain evidence="5 6">CC523</strain>
    </source>
</reference>
<comment type="caution">
    <text evidence="5">The sequence shown here is derived from an EMBL/GenBank/DDBJ whole genome shotgun (WGS) entry which is preliminary data.</text>
</comment>
<feature type="region of interest" description="Disordered" evidence="3">
    <location>
        <begin position="149"/>
        <end position="178"/>
    </location>
</feature>
<dbReference type="InterPro" id="IPR050248">
    <property type="entry name" value="Polysacc_deacetylase_ArnD"/>
</dbReference>
<protein>
    <submittedName>
        <fullName evidence="5">Peptidoglycan/xylan/chitin deacetylase (PgdA/CDA1 family)</fullName>
    </submittedName>
</protein>
<feature type="domain" description="NodB homology" evidence="4">
    <location>
        <begin position="263"/>
        <end position="436"/>
    </location>
</feature>
<evidence type="ECO:0000256" key="1">
    <source>
        <dbReference type="ARBA" id="ARBA00022723"/>
    </source>
</evidence>
<name>A0ABT9TS58_PAENI</name>